<sequence length="63" mass="7399">MKKSYLQFRFNTMMLPPFQKRIFSVMVLCLNNHLGIICLSHRSEPNSYLILKQLQYIFGCVGS</sequence>
<proteinExistence type="predicted"/>
<evidence type="ECO:0000313" key="1">
    <source>
        <dbReference type="EMBL" id="JAD83442.1"/>
    </source>
</evidence>
<name>A0A0A9DI44_ARUDO</name>
<dbReference type="EMBL" id="GBRH01214453">
    <property type="protein sequence ID" value="JAD83442.1"/>
    <property type="molecule type" value="Transcribed_RNA"/>
</dbReference>
<accession>A0A0A9DI44</accession>
<reference evidence="1" key="1">
    <citation type="submission" date="2014-09" db="EMBL/GenBank/DDBJ databases">
        <authorList>
            <person name="Magalhaes I.L.F."/>
            <person name="Oliveira U."/>
            <person name="Santos F.R."/>
            <person name="Vidigal T.H.D.A."/>
            <person name="Brescovit A.D."/>
            <person name="Santos A.J."/>
        </authorList>
    </citation>
    <scope>NUCLEOTIDE SEQUENCE</scope>
    <source>
        <tissue evidence="1">Shoot tissue taken approximately 20 cm above the soil surface</tissue>
    </source>
</reference>
<reference evidence="1" key="2">
    <citation type="journal article" date="2015" name="Data Brief">
        <title>Shoot transcriptome of the giant reed, Arundo donax.</title>
        <authorList>
            <person name="Barrero R.A."/>
            <person name="Guerrero F.D."/>
            <person name="Moolhuijzen P."/>
            <person name="Goolsby J.A."/>
            <person name="Tidwell J."/>
            <person name="Bellgard S.E."/>
            <person name="Bellgard M.I."/>
        </authorList>
    </citation>
    <scope>NUCLEOTIDE SEQUENCE</scope>
    <source>
        <tissue evidence="1">Shoot tissue taken approximately 20 cm above the soil surface</tissue>
    </source>
</reference>
<protein>
    <submittedName>
        <fullName evidence="1">Uncharacterized protein</fullName>
    </submittedName>
</protein>
<organism evidence="1">
    <name type="scientific">Arundo donax</name>
    <name type="common">Giant reed</name>
    <name type="synonym">Donax arundinaceus</name>
    <dbReference type="NCBI Taxonomy" id="35708"/>
    <lineage>
        <taxon>Eukaryota</taxon>
        <taxon>Viridiplantae</taxon>
        <taxon>Streptophyta</taxon>
        <taxon>Embryophyta</taxon>
        <taxon>Tracheophyta</taxon>
        <taxon>Spermatophyta</taxon>
        <taxon>Magnoliopsida</taxon>
        <taxon>Liliopsida</taxon>
        <taxon>Poales</taxon>
        <taxon>Poaceae</taxon>
        <taxon>PACMAD clade</taxon>
        <taxon>Arundinoideae</taxon>
        <taxon>Arundineae</taxon>
        <taxon>Arundo</taxon>
    </lineage>
</organism>
<dbReference type="AlphaFoldDB" id="A0A0A9DI44"/>